<dbReference type="Proteomes" id="UP000886595">
    <property type="component" value="Unassembled WGS sequence"/>
</dbReference>
<accession>A0A8X7VCT0</accession>
<comment type="caution">
    <text evidence="1">The sequence shown here is derived from an EMBL/GenBank/DDBJ whole genome shotgun (WGS) entry which is preliminary data.</text>
</comment>
<organism evidence="1 2">
    <name type="scientific">Brassica carinata</name>
    <name type="common">Ethiopian mustard</name>
    <name type="synonym">Abyssinian cabbage</name>
    <dbReference type="NCBI Taxonomy" id="52824"/>
    <lineage>
        <taxon>Eukaryota</taxon>
        <taxon>Viridiplantae</taxon>
        <taxon>Streptophyta</taxon>
        <taxon>Embryophyta</taxon>
        <taxon>Tracheophyta</taxon>
        <taxon>Spermatophyta</taxon>
        <taxon>Magnoliopsida</taxon>
        <taxon>eudicotyledons</taxon>
        <taxon>Gunneridae</taxon>
        <taxon>Pentapetalae</taxon>
        <taxon>rosids</taxon>
        <taxon>malvids</taxon>
        <taxon>Brassicales</taxon>
        <taxon>Brassicaceae</taxon>
        <taxon>Brassiceae</taxon>
        <taxon>Brassica</taxon>
    </lineage>
</organism>
<keyword evidence="2" id="KW-1185">Reference proteome</keyword>
<dbReference type="EMBL" id="JAAMPC010000006">
    <property type="protein sequence ID" value="KAG2308670.1"/>
    <property type="molecule type" value="Genomic_DNA"/>
</dbReference>
<evidence type="ECO:0008006" key="3">
    <source>
        <dbReference type="Google" id="ProtNLM"/>
    </source>
</evidence>
<dbReference type="OrthoDB" id="42736at2759"/>
<dbReference type="AlphaFoldDB" id="A0A8X7VCT0"/>
<protein>
    <recommendedName>
        <fullName evidence="3">Pentatricopeptide repeat-containing protein</fullName>
    </recommendedName>
</protein>
<gene>
    <name evidence="1" type="ORF">Bca52824_028418</name>
</gene>
<sequence>MGDEGFRPTYNAVVDSLYEACKLYEAMMDKGLSPSEVTRVTLAYEYRKRSDSANAMMFMETLDKSALD</sequence>
<evidence type="ECO:0000313" key="1">
    <source>
        <dbReference type="EMBL" id="KAG2308670.1"/>
    </source>
</evidence>
<proteinExistence type="predicted"/>
<name>A0A8X7VCT0_BRACI</name>
<evidence type="ECO:0000313" key="2">
    <source>
        <dbReference type="Proteomes" id="UP000886595"/>
    </source>
</evidence>
<reference evidence="1 2" key="1">
    <citation type="submission" date="2020-02" db="EMBL/GenBank/DDBJ databases">
        <authorList>
            <person name="Ma Q."/>
            <person name="Huang Y."/>
            <person name="Song X."/>
            <person name="Pei D."/>
        </authorList>
    </citation>
    <scope>NUCLEOTIDE SEQUENCE [LARGE SCALE GENOMIC DNA]</scope>
    <source>
        <strain evidence="1">Sxm20200214</strain>
        <tissue evidence="1">Leaf</tissue>
    </source>
</reference>